<dbReference type="Proteomes" id="UP000076871">
    <property type="component" value="Unassembled WGS sequence"/>
</dbReference>
<evidence type="ECO:0000313" key="2">
    <source>
        <dbReference type="Proteomes" id="UP000076871"/>
    </source>
</evidence>
<dbReference type="EMBL" id="KV427609">
    <property type="protein sequence ID" value="KZT10429.1"/>
    <property type="molecule type" value="Genomic_DNA"/>
</dbReference>
<organism evidence="1 2">
    <name type="scientific">Laetiporus sulphureus 93-53</name>
    <dbReference type="NCBI Taxonomy" id="1314785"/>
    <lineage>
        <taxon>Eukaryota</taxon>
        <taxon>Fungi</taxon>
        <taxon>Dikarya</taxon>
        <taxon>Basidiomycota</taxon>
        <taxon>Agaricomycotina</taxon>
        <taxon>Agaricomycetes</taxon>
        <taxon>Polyporales</taxon>
        <taxon>Laetiporus</taxon>
    </lineage>
</organism>
<proteinExistence type="predicted"/>
<keyword evidence="2" id="KW-1185">Reference proteome</keyword>
<name>A0A165GJA1_9APHY</name>
<dbReference type="RefSeq" id="XP_040768169.1">
    <property type="nucleotide sequence ID" value="XM_040903905.1"/>
</dbReference>
<dbReference type="InParanoid" id="A0A165GJA1"/>
<dbReference type="AlphaFoldDB" id="A0A165GJA1"/>
<accession>A0A165GJA1</accession>
<gene>
    <name evidence="1" type="ORF">LAESUDRAFT_645198</name>
</gene>
<reference evidence="1 2" key="1">
    <citation type="journal article" date="2016" name="Mol. Biol. Evol.">
        <title>Comparative Genomics of Early-Diverging Mushroom-Forming Fungi Provides Insights into the Origins of Lignocellulose Decay Capabilities.</title>
        <authorList>
            <person name="Nagy L.G."/>
            <person name="Riley R."/>
            <person name="Tritt A."/>
            <person name="Adam C."/>
            <person name="Daum C."/>
            <person name="Floudas D."/>
            <person name="Sun H."/>
            <person name="Yadav J.S."/>
            <person name="Pangilinan J."/>
            <person name="Larsson K.H."/>
            <person name="Matsuura K."/>
            <person name="Barry K."/>
            <person name="Labutti K."/>
            <person name="Kuo R."/>
            <person name="Ohm R.A."/>
            <person name="Bhattacharya S.S."/>
            <person name="Shirouzu T."/>
            <person name="Yoshinaga Y."/>
            <person name="Martin F.M."/>
            <person name="Grigoriev I.V."/>
            <person name="Hibbett D.S."/>
        </authorList>
    </citation>
    <scope>NUCLEOTIDE SEQUENCE [LARGE SCALE GENOMIC DNA]</scope>
    <source>
        <strain evidence="1 2">93-53</strain>
    </source>
</reference>
<dbReference type="OrthoDB" id="3258054at2759"/>
<sequence length="102" mass="11771">MYVFANNPNFLAFITNQKQIQLDSAVYIEEQGTKYGLCDIIYFDGFHFTARIVDMNGQMRYNDRIVTGNTLTLEDPLKMAQPTHLNKAHDRLSSMAIYIKLC</sequence>
<dbReference type="GeneID" id="63820935"/>
<protein>
    <submittedName>
        <fullName evidence="1">Uncharacterized protein</fullName>
    </submittedName>
</protein>
<evidence type="ECO:0000313" key="1">
    <source>
        <dbReference type="EMBL" id="KZT10429.1"/>
    </source>
</evidence>